<evidence type="ECO:0000256" key="4">
    <source>
        <dbReference type="ARBA" id="ARBA00023136"/>
    </source>
</evidence>
<dbReference type="InterPro" id="IPR006634">
    <property type="entry name" value="TLC-dom"/>
</dbReference>
<dbReference type="PANTHER" id="PTHR13439">
    <property type="entry name" value="CT120 PROTEIN"/>
    <property type="match status" value="1"/>
</dbReference>
<feature type="domain" description="TLC" evidence="6">
    <location>
        <begin position="23"/>
        <end position="217"/>
    </location>
</feature>
<dbReference type="PROSITE" id="PS50922">
    <property type="entry name" value="TLC"/>
    <property type="match status" value="1"/>
</dbReference>
<keyword evidence="3 5" id="KW-1133">Transmembrane helix</keyword>
<dbReference type="PANTHER" id="PTHR13439:SF0">
    <property type="entry name" value="TOPOISOMERASE I DAMAGE AFFECTED PROTEIN 4"/>
    <property type="match status" value="1"/>
</dbReference>
<dbReference type="GO" id="GO:0016020">
    <property type="term" value="C:membrane"/>
    <property type="evidence" value="ECO:0007669"/>
    <property type="project" value="UniProtKB-SubCell"/>
</dbReference>
<proteinExistence type="predicted"/>
<comment type="subcellular location">
    <subcellularLocation>
        <location evidence="1">Membrane</location>
        <topology evidence="1">Multi-pass membrane protein</topology>
    </subcellularLocation>
</comment>
<keyword evidence="2 5" id="KW-0812">Transmembrane</keyword>
<feature type="transmembrane region" description="Helical" evidence="5">
    <location>
        <begin position="117"/>
        <end position="138"/>
    </location>
</feature>
<sequence>MLPIALIYWPFLETFLKNNKKYIIDKKFNKEELHKINSHFISGFHALSIIIFGCIYLVTQSSNLFYFIFFFSIVYFIYDSYSIWFNKIKEYYPYFIHHGASIYFLQCLLNYDGNVKNIMILGYILLEITNLPSYYIYYYLKSNENKNEEYYKKLLNLKLGQLGLYSVLRLMVFGYLMKNCYKYICHQPVLMSCIIGLYIMGVYWSYKLTQGYLKTKDDYEKIKTNK</sequence>
<feature type="transmembrane region" description="Helical" evidence="5">
    <location>
        <begin position="64"/>
        <end position="84"/>
    </location>
</feature>
<name>A0A6C0ILP1_9ZZZZ</name>
<organism evidence="7">
    <name type="scientific">viral metagenome</name>
    <dbReference type="NCBI Taxonomy" id="1070528"/>
    <lineage>
        <taxon>unclassified sequences</taxon>
        <taxon>metagenomes</taxon>
        <taxon>organismal metagenomes</taxon>
    </lineage>
</organism>
<evidence type="ECO:0000256" key="2">
    <source>
        <dbReference type="ARBA" id="ARBA00022692"/>
    </source>
</evidence>
<dbReference type="AlphaFoldDB" id="A0A6C0ILP1"/>
<evidence type="ECO:0000259" key="6">
    <source>
        <dbReference type="PROSITE" id="PS50922"/>
    </source>
</evidence>
<feature type="transmembrane region" description="Helical" evidence="5">
    <location>
        <begin position="189"/>
        <end position="206"/>
    </location>
</feature>
<evidence type="ECO:0000256" key="1">
    <source>
        <dbReference type="ARBA" id="ARBA00004141"/>
    </source>
</evidence>
<dbReference type="InterPro" id="IPR050846">
    <property type="entry name" value="TLCD"/>
</dbReference>
<evidence type="ECO:0000313" key="7">
    <source>
        <dbReference type="EMBL" id="QHT93892.1"/>
    </source>
</evidence>
<keyword evidence="4 5" id="KW-0472">Membrane</keyword>
<dbReference type="GO" id="GO:0005783">
    <property type="term" value="C:endoplasmic reticulum"/>
    <property type="evidence" value="ECO:0007669"/>
    <property type="project" value="TreeGrafter"/>
</dbReference>
<dbReference type="EMBL" id="MN740211">
    <property type="protein sequence ID" value="QHT93892.1"/>
    <property type="molecule type" value="Genomic_DNA"/>
</dbReference>
<feature type="transmembrane region" description="Helical" evidence="5">
    <location>
        <begin position="36"/>
        <end position="58"/>
    </location>
</feature>
<reference evidence="7" key="1">
    <citation type="journal article" date="2020" name="Nature">
        <title>Giant virus diversity and host interactions through global metagenomics.</title>
        <authorList>
            <person name="Schulz F."/>
            <person name="Roux S."/>
            <person name="Paez-Espino D."/>
            <person name="Jungbluth S."/>
            <person name="Walsh D.A."/>
            <person name="Denef V.J."/>
            <person name="McMahon K.D."/>
            <person name="Konstantinidis K.T."/>
            <person name="Eloe-Fadrosh E.A."/>
            <person name="Kyrpides N.C."/>
            <person name="Woyke T."/>
        </authorList>
    </citation>
    <scope>NUCLEOTIDE SEQUENCE</scope>
    <source>
        <strain evidence="7">GVMAG-M-3300024258-14</strain>
    </source>
</reference>
<feature type="transmembrane region" description="Helical" evidence="5">
    <location>
        <begin position="159"/>
        <end position="177"/>
    </location>
</feature>
<evidence type="ECO:0000256" key="3">
    <source>
        <dbReference type="ARBA" id="ARBA00022989"/>
    </source>
</evidence>
<accession>A0A6C0ILP1</accession>
<protein>
    <recommendedName>
        <fullName evidence="6">TLC domain-containing protein</fullName>
    </recommendedName>
</protein>
<dbReference type="GO" id="GO:0055088">
    <property type="term" value="P:lipid homeostasis"/>
    <property type="evidence" value="ECO:0007669"/>
    <property type="project" value="TreeGrafter"/>
</dbReference>
<evidence type="ECO:0000256" key="5">
    <source>
        <dbReference type="SAM" id="Phobius"/>
    </source>
</evidence>